<accession>A0AA41ZCJ3</accession>
<dbReference type="Gene3D" id="3.40.630.30">
    <property type="match status" value="1"/>
</dbReference>
<keyword evidence="3" id="KW-1185">Reference proteome</keyword>
<dbReference type="InterPro" id="IPR016181">
    <property type="entry name" value="Acyl_CoA_acyltransferase"/>
</dbReference>
<organism evidence="2 3">
    <name type="scientific">Larsenimonas rhizosphaerae</name>
    <dbReference type="NCBI Taxonomy" id="2944682"/>
    <lineage>
        <taxon>Bacteria</taxon>
        <taxon>Pseudomonadati</taxon>
        <taxon>Pseudomonadota</taxon>
        <taxon>Gammaproteobacteria</taxon>
        <taxon>Oceanospirillales</taxon>
        <taxon>Halomonadaceae</taxon>
        <taxon>Larsenimonas</taxon>
    </lineage>
</organism>
<evidence type="ECO:0000313" key="3">
    <source>
        <dbReference type="Proteomes" id="UP001165678"/>
    </source>
</evidence>
<dbReference type="Pfam" id="PF13673">
    <property type="entry name" value="Acetyltransf_10"/>
    <property type="match status" value="1"/>
</dbReference>
<sequence>MIERLRLREAVMTDAADQAEVFYHAVMEGPSGHYSLAQREAWASAMPREASVWQVRQVRYYTVVAEIDRRCVGFCELNRHEGRVEALYVWPALQGKGIASRLVRQVVDEAERSGLDALCMEASLTLAPRLLHHGWESLGEETVERSGEYLKRIRLRLALPSH</sequence>
<dbReference type="Proteomes" id="UP001165678">
    <property type="component" value="Unassembled WGS sequence"/>
</dbReference>
<dbReference type="PANTHER" id="PTHR43451">
    <property type="entry name" value="ACETYLTRANSFERASE (GNAT) FAMILY PROTEIN"/>
    <property type="match status" value="1"/>
</dbReference>
<keyword evidence="2" id="KW-0012">Acyltransferase</keyword>
<dbReference type="CDD" id="cd04301">
    <property type="entry name" value="NAT_SF"/>
    <property type="match status" value="1"/>
</dbReference>
<dbReference type="RefSeq" id="WP_265895889.1">
    <property type="nucleotide sequence ID" value="NZ_JAPIVE010000001.1"/>
</dbReference>
<evidence type="ECO:0000313" key="2">
    <source>
        <dbReference type="EMBL" id="MCX2522812.1"/>
    </source>
</evidence>
<dbReference type="GO" id="GO:0016747">
    <property type="term" value="F:acyltransferase activity, transferring groups other than amino-acyl groups"/>
    <property type="evidence" value="ECO:0007669"/>
    <property type="project" value="InterPro"/>
</dbReference>
<dbReference type="InterPro" id="IPR052564">
    <property type="entry name" value="N-acetyltrans/Recomb-assoc"/>
</dbReference>
<reference evidence="2" key="1">
    <citation type="submission" date="2022-11" db="EMBL/GenBank/DDBJ databases">
        <title>Larsenimonas rhizosphaerae sp. nov., isolated from a tidal mudflat.</title>
        <authorList>
            <person name="Lee S.D."/>
            <person name="Kim I.S."/>
        </authorList>
    </citation>
    <scope>NUCLEOTIDE SEQUENCE</scope>
    <source>
        <strain evidence="2">GH2-1</strain>
    </source>
</reference>
<dbReference type="PANTHER" id="PTHR43451:SF1">
    <property type="entry name" value="ACETYLTRANSFERASE"/>
    <property type="match status" value="1"/>
</dbReference>
<comment type="caution">
    <text evidence="2">The sequence shown here is derived from an EMBL/GenBank/DDBJ whole genome shotgun (WGS) entry which is preliminary data.</text>
</comment>
<evidence type="ECO:0000259" key="1">
    <source>
        <dbReference type="PROSITE" id="PS51186"/>
    </source>
</evidence>
<dbReference type="PROSITE" id="PS51186">
    <property type="entry name" value="GNAT"/>
    <property type="match status" value="1"/>
</dbReference>
<keyword evidence="2" id="KW-0808">Transferase</keyword>
<dbReference type="InterPro" id="IPR000182">
    <property type="entry name" value="GNAT_dom"/>
</dbReference>
<dbReference type="SUPFAM" id="SSF55729">
    <property type="entry name" value="Acyl-CoA N-acyltransferases (Nat)"/>
    <property type="match status" value="1"/>
</dbReference>
<dbReference type="AlphaFoldDB" id="A0AA41ZCJ3"/>
<feature type="domain" description="N-acetyltransferase" evidence="1">
    <location>
        <begin position="5"/>
        <end position="160"/>
    </location>
</feature>
<name>A0AA41ZCJ3_9GAMM</name>
<gene>
    <name evidence="2" type="ORF">OQ287_00985</name>
</gene>
<dbReference type="EMBL" id="JAPIVE010000001">
    <property type="protein sequence ID" value="MCX2522812.1"/>
    <property type="molecule type" value="Genomic_DNA"/>
</dbReference>
<proteinExistence type="predicted"/>
<protein>
    <submittedName>
        <fullName evidence="2">GNAT family N-acetyltransferase</fullName>
        <ecNumber evidence="2">2.3.1.-</ecNumber>
    </submittedName>
</protein>
<dbReference type="EC" id="2.3.1.-" evidence="2"/>